<dbReference type="EMBL" id="QJKF01000013">
    <property type="protein sequence ID" value="PXX58732.1"/>
    <property type="molecule type" value="Genomic_DNA"/>
</dbReference>
<protein>
    <recommendedName>
        <fullName evidence="3">KOW domain-containing protein</fullName>
    </recommendedName>
</protein>
<reference evidence="1 2" key="1">
    <citation type="submission" date="2018-05" db="EMBL/GenBank/DDBJ databases">
        <title>Genomic Encyclopedia of Type Strains, Phase IV (KMG-IV): sequencing the most valuable type-strain genomes for metagenomic binning, comparative biology and taxonomic classification.</title>
        <authorList>
            <person name="Goeker M."/>
        </authorList>
    </citation>
    <scope>NUCLEOTIDE SEQUENCE [LARGE SCALE GENOMIC DNA]</scope>
    <source>
        <strain evidence="1 2">DSM 44704</strain>
    </source>
</reference>
<dbReference type="SUPFAM" id="SSF50104">
    <property type="entry name" value="Translation proteins SH3-like domain"/>
    <property type="match status" value="1"/>
</dbReference>
<dbReference type="Gene3D" id="2.30.30.30">
    <property type="match status" value="1"/>
</dbReference>
<name>A0A318JRX2_9NOCA</name>
<evidence type="ECO:0008006" key="3">
    <source>
        <dbReference type="Google" id="ProtNLM"/>
    </source>
</evidence>
<comment type="caution">
    <text evidence="1">The sequence shown here is derived from an EMBL/GenBank/DDBJ whole genome shotgun (WGS) entry which is preliminary data.</text>
</comment>
<dbReference type="AlphaFoldDB" id="A0A318JRX2"/>
<evidence type="ECO:0000313" key="2">
    <source>
        <dbReference type="Proteomes" id="UP000247569"/>
    </source>
</evidence>
<dbReference type="InterPro" id="IPR014722">
    <property type="entry name" value="Rib_uL2_dom2"/>
</dbReference>
<sequence length="76" mass="8160">MGITEYAPGDVVQFPDGPFSGICAVVQEVDARTAKLRIVFSEGTAHREGGVLRERRHSLTVGYDEVELVQVATNGG</sequence>
<dbReference type="RefSeq" id="WP_040735491.1">
    <property type="nucleotide sequence ID" value="NZ_QJKF01000013.1"/>
</dbReference>
<organism evidence="1 2">
    <name type="scientific">Nocardia tenerifensis</name>
    <dbReference type="NCBI Taxonomy" id="228006"/>
    <lineage>
        <taxon>Bacteria</taxon>
        <taxon>Bacillati</taxon>
        <taxon>Actinomycetota</taxon>
        <taxon>Actinomycetes</taxon>
        <taxon>Mycobacteriales</taxon>
        <taxon>Nocardiaceae</taxon>
        <taxon>Nocardia</taxon>
    </lineage>
</organism>
<dbReference type="OrthoDB" id="4562084at2"/>
<proteinExistence type="predicted"/>
<dbReference type="InterPro" id="IPR008991">
    <property type="entry name" value="Translation_prot_SH3-like_sf"/>
</dbReference>
<accession>A0A318JRX2</accession>
<evidence type="ECO:0000313" key="1">
    <source>
        <dbReference type="EMBL" id="PXX58732.1"/>
    </source>
</evidence>
<keyword evidence="2" id="KW-1185">Reference proteome</keyword>
<gene>
    <name evidence="1" type="ORF">DFR70_11367</name>
</gene>
<dbReference type="Proteomes" id="UP000247569">
    <property type="component" value="Unassembled WGS sequence"/>
</dbReference>